<dbReference type="CDD" id="cd08602">
    <property type="entry name" value="GDPD_ScGlpQ1_like"/>
    <property type="match status" value="1"/>
</dbReference>
<dbReference type="Gene3D" id="3.20.20.190">
    <property type="entry name" value="Phosphatidylinositol (PI) phosphodiesterase"/>
    <property type="match status" value="1"/>
</dbReference>
<dbReference type="PANTHER" id="PTHR43620">
    <property type="entry name" value="GLYCEROPHOSPHORYL DIESTER PHOSPHODIESTERASE"/>
    <property type="match status" value="1"/>
</dbReference>
<dbReference type="EMBL" id="JAJJMO010000001">
    <property type="protein sequence ID" value="MCC9073053.1"/>
    <property type="molecule type" value="Genomic_DNA"/>
</dbReference>
<name>A0ABS8MWG2_9FLAO</name>
<dbReference type="Pfam" id="PF03009">
    <property type="entry name" value="GDPD"/>
    <property type="match status" value="2"/>
</dbReference>
<sequence length="399" mass="44203">MSSIISLRNAIFLGGAVFLLSCTTDNNSQPVENVKYPTLTGANPIVVAHRGASGYLPEHTIEGYTKAIEMGADFIEPDLVMTKDGQLVVRHEPMLSGTTNVAEIPAFASKKTTKNLDGAMVTDWFVSDFTLAEIKQLKAKQAFAERSQEYNNKYAIPTFAEVIALAKQKSKELGRVVGIYPETKHPSFHEALSLKITDKLLEMLTAEGWNSAASPVYVQSFEVSNLQYIRSKSTVKTIQLLSCYNVAINGDLIFKVPQGEAISDGQPYDWYLKGDTRDFGFFRTQEGLDFVKTYATGIGPWKPFIISYKGTDANKDGKADDINGDGKVDDADKEALLPTTLITDAHKKGLQVHAYTFRNEAKRLLRNYNNNPILEYQAFYKLGLDGVFSDFTDTAVKAR</sequence>
<keyword evidence="9" id="KW-1185">Reference proteome</keyword>
<protein>
    <recommendedName>
        <fullName evidence="2">glycerophosphodiester phosphodiesterase</fullName>
        <ecNumber evidence="2">3.1.4.46</ecNumber>
    </recommendedName>
</protein>
<gene>
    <name evidence="8" type="ORF">LNQ49_15855</name>
</gene>
<keyword evidence="3" id="KW-0732">Signal</keyword>
<reference evidence="8" key="1">
    <citation type="submission" date="2021-11" db="EMBL/GenBank/DDBJ databases">
        <title>Description of novel Flavobacterium species.</title>
        <authorList>
            <person name="Saticioglu I.B."/>
            <person name="Ay H."/>
            <person name="Altun S."/>
            <person name="Duman M."/>
        </authorList>
    </citation>
    <scope>NUCLEOTIDE SEQUENCE</scope>
    <source>
        <strain evidence="8">F-65</strain>
    </source>
</reference>
<keyword evidence="5" id="KW-0378">Hydrolase</keyword>
<evidence type="ECO:0000256" key="1">
    <source>
        <dbReference type="ARBA" id="ARBA00007277"/>
    </source>
</evidence>
<evidence type="ECO:0000256" key="3">
    <source>
        <dbReference type="ARBA" id="ARBA00022729"/>
    </source>
</evidence>
<accession>A0ABS8MWG2</accession>
<comment type="similarity">
    <text evidence="1">Belongs to the glycerophosphoryl diester phosphodiesterase family.</text>
</comment>
<dbReference type="InterPro" id="IPR017946">
    <property type="entry name" value="PLC-like_Pdiesterase_TIM-brl"/>
</dbReference>
<dbReference type="PANTHER" id="PTHR43620:SF7">
    <property type="entry name" value="GLYCEROPHOSPHODIESTER PHOSPHODIESTERASE GDPD5-RELATED"/>
    <property type="match status" value="1"/>
</dbReference>
<dbReference type="Proteomes" id="UP001430919">
    <property type="component" value="Unassembled WGS sequence"/>
</dbReference>
<dbReference type="InterPro" id="IPR030395">
    <property type="entry name" value="GP_PDE_dom"/>
</dbReference>
<dbReference type="EC" id="3.1.4.46" evidence="2"/>
<dbReference type="RefSeq" id="WP_229990004.1">
    <property type="nucleotide sequence ID" value="NZ_JAJJMO010000001.1"/>
</dbReference>
<evidence type="ECO:0000259" key="7">
    <source>
        <dbReference type="PROSITE" id="PS51704"/>
    </source>
</evidence>
<comment type="catalytic activity">
    <reaction evidence="6">
        <text>a sn-glycero-3-phosphodiester + H2O = an alcohol + sn-glycerol 3-phosphate + H(+)</text>
        <dbReference type="Rhea" id="RHEA:12969"/>
        <dbReference type="ChEBI" id="CHEBI:15377"/>
        <dbReference type="ChEBI" id="CHEBI:15378"/>
        <dbReference type="ChEBI" id="CHEBI:30879"/>
        <dbReference type="ChEBI" id="CHEBI:57597"/>
        <dbReference type="ChEBI" id="CHEBI:83408"/>
        <dbReference type="EC" id="3.1.4.46"/>
    </reaction>
</comment>
<evidence type="ECO:0000256" key="6">
    <source>
        <dbReference type="ARBA" id="ARBA00047512"/>
    </source>
</evidence>
<evidence type="ECO:0000256" key="5">
    <source>
        <dbReference type="ARBA" id="ARBA00022801"/>
    </source>
</evidence>
<feature type="domain" description="GP-PDE" evidence="7">
    <location>
        <begin position="44"/>
        <end position="399"/>
    </location>
</feature>
<proteinExistence type="inferred from homology"/>
<organism evidence="8 9">
    <name type="scientific">Flavobacterium pisciphilum</name>
    <dbReference type="NCBI Taxonomy" id="2893755"/>
    <lineage>
        <taxon>Bacteria</taxon>
        <taxon>Pseudomonadati</taxon>
        <taxon>Bacteroidota</taxon>
        <taxon>Flavobacteriia</taxon>
        <taxon>Flavobacteriales</taxon>
        <taxon>Flavobacteriaceae</taxon>
        <taxon>Flavobacterium</taxon>
    </lineage>
</organism>
<dbReference type="PROSITE" id="PS51704">
    <property type="entry name" value="GP_PDE"/>
    <property type="match status" value="1"/>
</dbReference>
<evidence type="ECO:0000256" key="4">
    <source>
        <dbReference type="ARBA" id="ARBA00022798"/>
    </source>
</evidence>
<keyword evidence="4" id="KW-0319">Glycerol metabolism</keyword>
<evidence type="ECO:0000313" key="8">
    <source>
        <dbReference type="EMBL" id="MCC9073053.1"/>
    </source>
</evidence>
<evidence type="ECO:0000256" key="2">
    <source>
        <dbReference type="ARBA" id="ARBA00012247"/>
    </source>
</evidence>
<dbReference type="SUPFAM" id="SSF51695">
    <property type="entry name" value="PLC-like phosphodiesterases"/>
    <property type="match status" value="1"/>
</dbReference>
<comment type="caution">
    <text evidence="8">The sequence shown here is derived from an EMBL/GenBank/DDBJ whole genome shotgun (WGS) entry which is preliminary data.</text>
</comment>
<evidence type="ECO:0000313" key="9">
    <source>
        <dbReference type="Proteomes" id="UP001430919"/>
    </source>
</evidence>